<dbReference type="PANTHER" id="PTHR21262:SF31">
    <property type="entry name" value="GTP PYROPHOSPHOKINASE"/>
    <property type="match status" value="1"/>
</dbReference>
<dbReference type="Gene3D" id="1.10.3210.10">
    <property type="entry name" value="Hypothetical protein af1432"/>
    <property type="match status" value="1"/>
</dbReference>
<dbReference type="FunFam" id="3.30.460.10:FF:000001">
    <property type="entry name" value="GTP pyrophosphokinase RelA"/>
    <property type="match status" value="1"/>
</dbReference>
<dbReference type="Pfam" id="PF13291">
    <property type="entry name" value="ACT_4"/>
    <property type="match status" value="1"/>
</dbReference>
<keyword evidence="6" id="KW-0378">Hydrolase</keyword>
<dbReference type="NCBIfam" id="TIGR00691">
    <property type="entry name" value="spoT_relA"/>
    <property type="match status" value="1"/>
</dbReference>
<dbReference type="PROSITE" id="PS51880">
    <property type="entry name" value="TGS"/>
    <property type="match status" value="1"/>
</dbReference>
<evidence type="ECO:0000259" key="5">
    <source>
        <dbReference type="PROSITE" id="PS51880"/>
    </source>
</evidence>
<evidence type="ECO:0000313" key="7">
    <source>
        <dbReference type="Proteomes" id="UP000063275"/>
    </source>
</evidence>
<dbReference type="CDD" id="cd04876">
    <property type="entry name" value="ACT_RelA-SpoT"/>
    <property type="match status" value="1"/>
</dbReference>
<gene>
    <name evidence="6" type="ORF">RN87_04295</name>
</gene>
<feature type="domain" description="TGS" evidence="5">
    <location>
        <begin position="381"/>
        <end position="444"/>
    </location>
</feature>
<comment type="function">
    <text evidence="2">In eubacteria ppGpp (guanosine 3'-diphosphate 5'-diphosphate) is a mediator of the stringent response that coordinates a variety of cellular activities in response to changes in nutritional abundance.</text>
</comment>
<dbReference type="RefSeq" id="WP_029492586.1">
    <property type="nucleotide sequence ID" value="NZ_ATKF01000006.1"/>
</dbReference>
<dbReference type="Pfam" id="PF19296">
    <property type="entry name" value="RelA_AH_RIS"/>
    <property type="match status" value="1"/>
</dbReference>
<dbReference type="InterPro" id="IPR006674">
    <property type="entry name" value="HD_domain"/>
</dbReference>
<dbReference type="Pfam" id="PF13328">
    <property type="entry name" value="HD_4"/>
    <property type="match status" value="1"/>
</dbReference>
<evidence type="ECO:0000259" key="4">
    <source>
        <dbReference type="PROSITE" id="PS51831"/>
    </source>
</evidence>
<dbReference type="InterPro" id="IPR003607">
    <property type="entry name" value="HD/PDEase_dom"/>
</dbReference>
<sequence>MNNYWEQLLDKARANHLNLDFDKIKLALGFAEESHQGQYRKSGDDYIIHPVEVAKILMDMKMDTDTIVAGLLHDVVEDTLIPIADIKYNFGDTVATLVDGVTKLKALPNGTKNQAENIRKMILAMAENIRVILIKLADRLHNMRTLKFMKPEKQQSISKETLDIYAPLAHRLGMAKIKSELEDMAFSYLHHDEFLEIKRLVDNTKEERKDYIENFIRTIIRTLSDLGIKAEVKGRFKHFYSIYKKMYQKGKEFDDIYDLMGVRVIVEDKATCYHVLGIVHSQYTPVPGRFKDYIAVPKSNNYQSIHTTIVGPLGKFIEIQIRTKDMDDIAEEGIAAHWNYKENKKSSKDDNIYGWLRHIIEFQNESDSTEDFIEGVTGDIDKGTVFTFSPKGDIIELPVGATALDFAFMVHTQVGCKCVGAKVNGRMVTIDHKLKSGDKVEIITSKNSKGPSIDWLDIVVTHGAKGKIRKFLKDENKETVTKIGKDNLEKEASKLGMTLKEIENDPTLKKHMEKNNIPNLDEFYFYIGEKRSRLDILITKIKTTLEKERAASTLTIEEVLKKKEEKKKEGKNDFGIVIDGINNTLIRFAKCCTPLPGDEIGGFVTKLTGITVHRKDCANFHAMVEKDPSREIIVKWDENLIETKMNKYNFTFTVVLNDRPNILMEIVNLIANHKINITSVNSYEVKKDGDRVVKVKISIEIKGKTEYDYLINNILKLKDVISVER</sequence>
<dbReference type="FunFam" id="1.10.3210.10:FF:000001">
    <property type="entry name" value="GTP pyrophosphokinase RelA"/>
    <property type="match status" value="1"/>
</dbReference>
<dbReference type="FunFam" id="3.10.20.30:FF:000002">
    <property type="entry name" value="GTP pyrophosphokinase (RelA/SpoT)"/>
    <property type="match status" value="1"/>
</dbReference>
<dbReference type="PANTHER" id="PTHR21262">
    <property type="entry name" value="GUANOSINE-3',5'-BIS DIPHOSPHATE 3'-PYROPHOSPHOHYDROLASE"/>
    <property type="match status" value="1"/>
</dbReference>
<dbReference type="Gene3D" id="3.30.460.10">
    <property type="entry name" value="Beta Polymerase, domain 2"/>
    <property type="match status" value="1"/>
</dbReference>
<evidence type="ECO:0000313" key="6">
    <source>
        <dbReference type="EMBL" id="ALQ39763.1"/>
    </source>
</evidence>
<dbReference type="InterPro" id="IPR004095">
    <property type="entry name" value="TGS"/>
</dbReference>
<dbReference type="InterPro" id="IPR002912">
    <property type="entry name" value="ACT_dom"/>
</dbReference>
<evidence type="ECO:0000256" key="2">
    <source>
        <dbReference type="RuleBase" id="RU003847"/>
    </source>
</evidence>
<dbReference type="InterPro" id="IPR033655">
    <property type="entry name" value="TGS_RelA/SpoT"/>
</dbReference>
<comment type="pathway">
    <text evidence="1">Purine metabolism.</text>
</comment>
<name>A0A0S2ZLE6_9FUSO</name>
<dbReference type="GO" id="GO:0015969">
    <property type="term" value="P:guanosine tetraphosphate metabolic process"/>
    <property type="evidence" value="ECO:0007669"/>
    <property type="project" value="InterPro"/>
</dbReference>
<feature type="domain" description="HD" evidence="4">
    <location>
        <begin position="46"/>
        <end position="143"/>
    </location>
</feature>
<dbReference type="Pfam" id="PF04607">
    <property type="entry name" value="RelA_SpoT"/>
    <property type="match status" value="1"/>
</dbReference>
<comment type="similarity">
    <text evidence="2">Belongs to the relA/spoT family.</text>
</comment>
<dbReference type="SUPFAM" id="SSF55021">
    <property type="entry name" value="ACT-like"/>
    <property type="match status" value="1"/>
</dbReference>
<reference evidence="6 7" key="1">
    <citation type="submission" date="2015-11" db="EMBL/GenBank/DDBJ databases">
        <authorList>
            <person name="Zhang Y."/>
            <person name="Guo Z."/>
        </authorList>
    </citation>
    <scope>NUCLEOTIDE SEQUENCE [LARGE SCALE GENOMIC DNA]</scope>
    <source>
        <strain evidence="6 7">ChDC F174</strain>
    </source>
</reference>
<dbReference type="EMBL" id="CP013331">
    <property type="protein sequence ID" value="ALQ39763.1"/>
    <property type="molecule type" value="Genomic_DNA"/>
</dbReference>
<dbReference type="Pfam" id="PF02824">
    <property type="entry name" value="TGS"/>
    <property type="match status" value="1"/>
</dbReference>
<dbReference type="SUPFAM" id="SSF81271">
    <property type="entry name" value="TGS-like"/>
    <property type="match status" value="1"/>
</dbReference>
<dbReference type="SUPFAM" id="SSF81301">
    <property type="entry name" value="Nucleotidyltransferase"/>
    <property type="match status" value="1"/>
</dbReference>
<dbReference type="SUPFAM" id="SSF109604">
    <property type="entry name" value="HD-domain/PDEase-like"/>
    <property type="match status" value="1"/>
</dbReference>
<dbReference type="KEGG" id="fhw:RN87_04295"/>
<evidence type="ECO:0000256" key="1">
    <source>
        <dbReference type="ARBA" id="ARBA00025704"/>
    </source>
</evidence>
<proteinExistence type="inferred from homology"/>
<dbReference type="InterPro" id="IPR045865">
    <property type="entry name" value="ACT-like_dom_sf"/>
</dbReference>
<dbReference type="CDD" id="cd01668">
    <property type="entry name" value="TGS_RSH"/>
    <property type="match status" value="1"/>
</dbReference>
<accession>A0A0S2ZLE6</accession>
<dbReference type="SMART" id="SM00954">
    <property type="entry name" value="RelA_SpoT"/>
    <property type="match status" value="1"/>
</dbReference>
<dbReference type="SMART" id="SM00471">
    <property type="entry name" value="HDc"/>
    <property type="match status" value="1"/>
</dbReference>
<evidence type="ECO:0000259" key="3">
    <source>
        <dbReference type="PROSITE" id="PS51671"/>
    </source>
</evidence>
<dbReference type="InterPro" id="IPR043519">
    <property type="entry name" value="NT_sf"/>
</dbReference>
<dbReference type="CDD" id="cd00077">
    <property type="entry name" value="HDc"/>
    <property type="match status" value="1"/>
</dbReference>
<dbReference type="Gene3D" id="3.30.70.260">
    <property type="match status" value="1"/>
</dbReference>
<dbReference type="InterPro" id="IPR012675">
    <property type="entry name" value="Beta-grasp_dom_sf"/>
</dbReference>
<dbReference type="PROSITE" id="PS51831">
    <property type="entry name" value="HD"/>
    <property type="match status" value="1"/>
</dbReference>
<dbReference type="GO" id="GO:0005886">
    <property type="term" value="C:plasma membrane"/>
    <property type="evidence" value="ECO:0007669"/>
    <property type="project" value="TreeGrafter"/>
</dbReference>
<organism evidence="6">
    <name type="scientific">Fusobacterium hwasookii ChDC F174</name>
    <dbReference type="NCBI Taxonomy" id="1307442"/>
    <lineage>
        <taxon>Bacteria</taxon>
        <taxon>Fusobacteriati</taxon>
        <taxon>Fusobacteriota</taxon>
        <taxon>Fusobacteriia</taxon>
        <taxon>Fusobacteriales</taxon>
        <taxon>Fusobacteriaceae</taxon>
        <taxon>Fusobacterium</taxon>
    </lineage>
</organism>
<dbReference type="PROSITE" id="PS51671">
    <property type="entry name" value="ACT"/>
    <property type="match status" value="1"/>
</dbReference>
<dbReference type="Proteomes" id="UP000063275">
    <property type="component" value="Chromosome"/>
</dbReference>
<dbReference type="InterPro" id="IPR045600">
    <property type="entry name" value="RelA/SpoT_AH_RIS"/>
</dbReference>
<protein>
    <submittedName>
        <fullName evidence="6">Guanosine-3',5'-bis(Diphosphate) 3'-pyrophosphohydrolase</fullName>
    </submittedName>
</protein>
<dbReference type="InterPro" id="IPR004811">
    <property type="entry name" value="RelA/Spo_fam"/>
</dbReference>
<dbReference type="GO" id="GO:0016787">
    <property type="term" value="F:hydrolase activity"/>
    <property type="evidence" value="ECO:0007669"/>
    <property type="project" value="UniProtKB-KW"/>
</dbReference>
<dbReference type="InterPro" id="IPR012676">
    <property type="entry name" value="TGS-like"/>
</dbReference>
<dbReference type="OrthoDB" id="9805041at2"/>
<dbReference type="AlphaFoldDB" id="A0A0S2ZLE6"/>
<dbReference type="Gene3D" id="3.10.20.30">
    <property type="match status" value="1"/>
</dbReference>
<dbReference type="InterPro" id="IPR007685">
    <property type="entry name" value="RelA_SpoT"/>
</dbReference>
<feature type="domain" description="ACT" evidence="3">
    <location>
        <begin position="651"/>
        <end position="725"/>
    </location>
</feature>
<dbReference type="CDD" id="cd05399">
    <property type="entry name" value="NT_Rel-Spo_like"/>
    <property type="match status" value="1"/>
</dbReference>